<organism evidence="3 4">
    <name type="scientific">Hoyosella altamirensis</name>
    <dbReference type="NCBI Taxonomy" id="616997"/>
    <lineage>
        <taxon>Bacteria</taxon>
        <taxon>Bacillati</taxon>
        <taxon>Actinomycetota</taxon>
        <taxon>Actinomycetes</taxon>
        <taxon>Mycobacteriales</taxon>
        <taxon>Hoyosellaceae</taxon>
        <taxon>Hoyosella</taxon>
    </lineage>
</organism>
<dbReference type="AlphaFoldDB" id="A0A839RJB8"/>
<evidence type="ECO:0000313" key="4">
    <source>
        <dbReference type="Proteomes" id="UP000567922"/>
    </source>
</evidence>
<keyword evidence="1" id="KW-0732">Signal</keyword>
<dbReference type="EMBL" id="JACHWS010000001">
    <property type="protein sequence ID" value="MBB3036379.1"/>
    <property type="molecule type" value="Genomic_DNA"/>
</dbReference>
<accession>A0A839RJB8</accession>
<dbReference type="InterPro" id="IPR012533">
    <property type="entry name" value="YcnI-copper_dom"/>
</dbReference>
<dbReference type="Gene3D" id="2.60.40.2230">
    <property type="entry name" value="Uncharacterised protein YcnI-like PF07987, DUF1775"/>
    <property type="match status" value="1"/>
</dbReference>
<dbReference type="Pfam" id="PF07987">
    <property type="entry name" value="DUF1775"/>
    <property type="match status" value="1"/>
</dbReference>
<evidence type="ECO:0000313" key="3">
    <source>
        <dbReference type="EMBL" id="MBB3036379.1"/>
    </source>
</evidence>
<dbReference type="OrthoDB" id="9810871at2"/>
<sequence>MTSPIRRSLTLAAAVATTVLIGAIAAAPAAAHVLVDRVEPAGGGETSVVFAFEHGCEGDPTVTLELTVPVGVEPRSTDEPDGWHAHIHDDVITWSGPPIADGDRAEFVLTSHITGAPGEVFLFPTYQRYEGGSSYHWADADPSAPEPAPSFIGTSATVTPPPATTAGASRGQAITAAVVLAVALAAAGAAARPVKRATGL</sequence>
<dbReference type="Proteomes" id="UP000567922">
    <property type="component" value="Unassembled WGS sequence"/>
</dbReference>
<reference evidence="3 4" key="1">
    <citation type="submission" date="2020-08" db="EMBL/GenBank/DDBJ databases">
        <title>Sequencing the genomes of 1000 actinobacteria strains.</title>
        <authorList>
            <person name="Klenk H.-P."/>
        </authorList>
    </citation>
    <scope>NUCLEOTIDE SEQUENCE [LARGE SCALE GENOMIC DNA]</scope>
    <source>
        <strain evidence="3 4">DSM 45258</strain>
    </source>
</reference>
<keyword evidence="4" id="KW-1185">Reference proteome</keyword>
<evidence type="ECO:0000256" key="1">
    <source>
        <dbReference type="SAM" id="SignalP"/>
    </source>
</evidence>
<gene>
    <name evidence="3" type="ORF">FHU29_000813</name>
</gene>
<dbReference type="InterPro" id="IPR038507">
    <property type="entry name" value="YcnI-like_sf"/>
</dbReference>
<feature type="signal peptide" evidence="1">
    <location>
        <begin position="1"/>
        <end position="31"/>
    </location>
</feature>
<feature type="domain" description="YncI copper-binding" evidence="2">
    <location>
        <begin position="91"/>
        <end position="150"/>
    </location>
</feature>
<comment type="caution">
    <text evidence="3">The sequence shown here is derived from an EMBL/GenBank/DDBJ whole genome shotgun (WGS) entry which is preliminary data.</text>
</comment>
<feature type="chain" id="PRO_5032415633" description="YncI copper-binding domain-containing protein" evidence="1">
    <location>
        <begin position="32"/>
        <end position="200"/>
    </location>
</feature>
<dbReference type="RefSeq" id="WP_064440267.1">
    <property type="nucleotide sequence ID" value="NZ_BDDI01000007.1"/>
</dbReference>
<evidence type="ECO:0000259" key="2">
    <source>
        <dbReference type="Pfam" id="PF07987"/>
    </source>
</evidence>
<protein>
    <recommendedName>
        <fullName evidence="2">YncI copper-binding domain-containing protein</fullName>
    </recommendedName>
</protein>
<name>A0A839RJB8_9ACTN</name>
<proteinExistence type="predicted"/>